<keyword evidence="4" id="KW-0233">DNA recombination</keyword>
<keyword evidence="3" id="KW-0175">Coiled coil</keyword>
<dbReference type="EMBL" id="CP019434">
    <property type="protein sequence ID" value="APZ44306.1"/>
    <property type="molecule type" value="Genomic_DNA"/>
</dbReference>
<proteinExistence type="inferred from homology"/>
<organism evidence="6 7">
    <name type="scientific">Acidihalobacter ferrooxydans</name>
    <dbReference type="NCBI Taxonomy" id="1765967"/>
    <lineage>
        <taxon>Bacteria</taxon>
        <taxon>Pseudomonadati</taxon>
        <taxon>Pseudomonadota</taxon>
        <taxon>Gammaproteobacteria</taxon>
        <taxon>Chromatiales</taxon>
        <taxon>Ectothiorhodospiraceae</taxon>
        <taxon>Acidihalobacter</taxon>
    </lineage>
</organism>
<dbReference type="GO" id="GO:0006310">
    <property type="term" value="P:DNA recombination"/>
    <property type="evidence" value="ECO:0007669"/>
    <property type="project" value="UniProtKB-KW"/>
</dbReference>
<keyword evidence="7" id="KW-1185">Reference proteome</keyword>
<name>A0A1P8UKD1_9GAMM</name>
<reference evidence="6 7" key="1">
    <citation type="submission" date="2017-01" db="EMBL/GenBank/DDBJ databases">
        <title>Draft sequence of Acidihalobacter ferrooxidans strain DSM 14175 (strain V8).</title>
        <authorList>
            <person name="Khaleque H.N."/>
            <person name="Ramsay J.P."/>
            <person name="Murphy R.J.T."/>
            <person name="Kaksonen A.H."/>
            <person name="Boxall N.J."/>
            <person name="Watkin E.L.J."/>
        </authorList>
    </citation>
    <scope>NUCLEOTIDE SEQUENCE [LARGE SCALE GENOMIC DNA]</scope>
    <source>
        <strain evidence="6 7">V8</strain>
    </source>
</reference>
<evidence type="ECO:0000256" key="5">
    <source>
        <dbReference type="SAM" id="MobiDB-lite"/>
    </source>
</evidence>
<feature type="region of interest" description="Disordered" evidence="5">
    <location>
        <begin position="472"/>
        <end position="508"/>
    </location>
</feature>
<dbReference type="AlphaFoldDB" id="A0A1P8UKD1"/>
<evidence type="ECO:0000256" key="3">
    <source>
        <dbReference type="ARBA" id="ARBA00023054"/>
    </source>
</evidence>
<evidence type="ECO:0000313" key="7">
    <source>
        <dbReference type="Proteomes" id="UP000243807"/>
    </source>
</evidence>
<dbReference type="InterPro" id="IPR003798">
    <property type="entry name" value="DNA_recombination_RmuC"/>
</dbReference>
<dbReference type="STRING" id="1765967.BW247_15395"/>
<dbReference type="PANTHER" id="PTHR30563:SF0">
    <property type="entry name" value="DNA RECOMBINATION PROTEIN RMUC"/>
    <property type="match status" value="1"/>
</dbReference>
<comment type="function">
    <text evidence="1">Involved in DNA recombination.</text>
</comment>
<evidence type="ECO:0000256" key="4">
    <source>
        <dbReference type="ARBA" id="ARBA00023172"/>
    </source>
</evidence>
<protein>
    <submittedName>
        <fullName evidence="6">DNA polymerase V</fullName>
    </submittedName>
</protein>
<accession>A0A1P8UKD1</accession>
<dbReference type="RefSeq" id="WP_076837956.1">
    <property type="nucleotide sequence ID" value="NZ_CP019434.1"/>
</dbReference>
<evidence type="ECO:0000256" key="2">
    <source>
        <dbReference type="ARBA" id="ARBA00009840"/>
    </source>
</evidence>
<comment type="similarity">
    <text evidence="2">Belongs to the RmuC family.</text>
</comment>
<evidence type="ECO:0000256" key="1">
    <source>
        <dbReference type="ARBA" id="ARBA00003416"/>
    </source>
</evidence>
<sequence>MNEWLIPLAAAAGLAVVLAVWGWTRARALATQLARITADKNALATELAAAQTARSQAQATAAAVAARLEGREEALVGLRDELAERDRQLTRDRAEIGVLKTQGAELAERLAQERKASAEKLALLEEARTQLADAFKALSSDALQHNNESFLKLAQENLQRFQQGAQSDLEKRQKAIEQLTQPIRERLEKFDGKLDALEKSRHGAYQALDTQLKALVETHLPQLHRETADLVKALRQPQARGRWGEVQLRRVVEMAGMLEHCDFDEQVSQTQDDGSRLRPDLIVRLPGGRQVVVDAKAPVAAYLDAVEAQDETARAQAVVRHARQVRDHITALGKKAYFDQFDPTPEFVVLFVPGEAFFSAALAQDPALIEYGAENRVIPASPTTLIALLKAVSYGWRQEAMAQNAAEVAALGKELYERIATLSDHWSRVGQRLNQAVDAYNSSVGTLERRVLPSARKFRDLKAVAADREIDPLAPLTQETRPLTAPEMLGGRAEDETEANRLVDEDDA</sequence>
<dbReference type="KEGG" id="afy:BW247_15395"/>
<dbReference type="Pfam" id="PF02646">
    <property type="entry name" value="RmuC"/>
    <property type="match status" value="1"/>
</dbReference>
<dbReference type="PANTHER" id="PTHR30563">
    <property type="entry name" value="DNA RECOMBINATION PROTEIN RMUC"/>
    <property type="match status" value="1"/>
</dbReference>
<gene>
    <name evidence="6" type="ORF">BW247_15395</name>
</gene>
<dbReference type="Proteomes" id="UP000243807">
    <property type="component" value="Chromosome"/>
</dbReference>
<feature type="compositionally biased region" description="Basic and acidic residues" evidence="5">
    <location>
        <begin position="492"/>
        <end position="508"/>
    </location>
</feature>
<evidence type="ECO:0000313" key="6">
    <source>
        <dbReference type="EMBL" id="APZ44306.1"/>
    </source>
</evidence>